<evidence type="ECO:0000259" key="9">
    <source>
        <dbReference type="Pfam" id="PF23598"/>
    </source>
</evidence>
<dbReference type="Gene3D" id="1.10.8.430">
    <property type="entry name" value="Helical domain of apoptotic protease-activating factors"/>
    <property type="match status" value="1"/>
</dbReference>
<dbReference type="InterPro" id="IPR027417">
    <property type="entry name" value="P-loop_NTPase"/>
</dbReference>
<dbReference type="InterPro" id="IPR042197">
    <property type="entry name" value="Apaf_helical"/>
</dbReference>
<dbReference type="InterPro" id="IPR036388">
    <property type="entry name" value="WH-like_DNA-bd_sf"/>
</dbReference>
<dbReference type="PRINTS" id="PR00364">
    <property type="entry name" value="DISEASERSIST"/>
</dbReference>
<evidence type="ECO:0000256" key="3">
    <source>
        <dbReference type="ARBA" id="ARBA00022737"/>
    </source>
</evidence>
<dbReference type="GO" id="GO:0043531">
    <property type="term" value="F:ADP binding"/>
    <property type="evidence" value="ECO:0007669"/>
    <property type="project" value="InterPro"/>
</dbReference>
<dbReference type="EMBL" id="PNBA02000016">
    <property type="protein sequence ID" value="KAG6395710.1"/>
    <property type="molecule type" value="Genomic_DNA"/>
</dbReference>
<dbReference type="Pfam" id="PF23559">
    <property type="entry name" value="WHD_DRP"/>
    <property type="match status" value="1"/>
</dbReference>
<evidence type="ECO:0008006" key="12">
    <source>
        <dbReference type="Google" id="ProtNLM"/>
    </source>
</evidence>
<dbReference type="Gene3D" id="1.10.10.10">
    <property type="entry name" value="Winged helix-like DNA-binding domain superfamily/Winged helix DNA-binding domain"/>
    <property type="match status" value="1"/>
</dbReference>
<dbReference type="Pfam" id="PF23598">
    <property type="entry name" value="LRR_14"/>
    <property type="match status" value="1"/>
</dbReference>
<evidence type="ECO:0000313" key="11">
    <source>
        <dbReference type="Proteomes" id="UP000298416"/>
    </source>
</evidence>
<dbReference type="PANTHER" id="PTHR36766">
    <property type="entry name" value="PLANT BROAD-SPECTRUM MILDEW RESISTANCE PROTEIN RPW8"/>
    <property type="match status" value="1"/>
</dbReference>
<evidence type="ECO:0000256" key="4">
    <source>
        <dbReference type="ARBA" id="ARBA00022741"/>
    </source>
</evidence>
<evidence type="ECO:0000256" key="2">
    <source>
        <dbReference type="ARBA" id="ARBA00022614"/>
    </source>
</evidence>
<accession>A0A8X8WJ50</accession>
<dbReference type="InterPro" id="IPR058922">
    <property type="entry name" value="WHD_DRP"/>
</dbReference>
<dbReference type="Pfam" id="PF00931">
    <property type="entry name" value="NB-ARC"/>
    <property type="match status" value="1"/>
</dbReference>
<dbReference type="InterPro" id="IPR032675">
    <property type="entry name" value="LRR_dom_sf"/>
</dbReference>
<dbReference type="GO" id="GO:0051607">
    <property type="term" value="P:defense response to virus"/>
    <property type="evidence" value="ECO:0007669"/>
    <property type="project" value="UniProtKB-ARBA"/>
</dbReference>
<sequence length="959" mass="109582">MEPKQKIGCSFIRSSCLGFKKVSVRRDIAKKIENVKAMLEQIYEERKKFDFVIAPPTTDPVPTPWRVQSTPFVDLTKVHGVDIHNKKEDIVSKLMLNGGHTQVLSIVGTGGLGKTTLAKLVYNDERVKDCFELRIWICVSDPFDVAGIAIGIVNKVGIQEIPPNSNQLALVLEKLEASISGKKFLLVLDDVWTEDNTKWDPLKISLQCGAAGSKILVTTRKETVAKMVGTLNDDMYHPNKLSEEECWSLLCDTSLLGKSDEECGKFEVFGKKIARKCNGLPLAAIVLGTLLQFKDLEGWEHVEKNEIWELENAKVELFPHLVLSYNDLSPALKRCFSYCAVYPKDHQIHAETLVEEWMAQGYLGSDSGNGALELKGRENLRNLAMRCLIQDIQKSKSGEQIERCKMHDIVHDFAMFLRKNDDKERSCQACDSSLVSHVQEYRSLPWDYEPPVDERDRSFQVCNCIKSLRVMSIYRCIPVGIEMLIHLRWLEVRGVALSKDGLEIICRLYFLQTLLLSNCYLTVIPREIGNLNQLRRLDLSQNFIMEELLGSVCSLIELRSLSLERCFLEMIPQEIGNLVKLRELDLSQNSRMKELPESICSLVELQILKIEGTSINCVPEALGDLSNLSTLQLRKIKVGSEYNKLGSLKKLYRHLTTEYLDLEIYWSSMSEMEELVEDARQAELQTGLQKLESLNIYFSVKMNEMEQSSSSLPSMWMEVAEALVPHHNLKRLAIGGYEGSRLPHLMSSSFNYIKEIFLFVLSEVSSLPAMGKLPFLEILEFLHLDELMFVGREFLGIESSCDDVVVAFPKLKELKFYYCSKWEEWEDIREEEEESAAISIMPCLTTLSIRNCESLKKLPHRLLHKVSMSQFSRCSKWEEWEDITEEEEEYAAIFSIMPRHTKLSIRDCESLKKLPHGHLQLLDINGSTELVKTYGEGKEGSAWRSISQHNPKLRLYPED</sequence>
<dbReference type="Proteomes" id="UP000298416">
    <property type="component" value="Unassembled WGS sequence"/>
</dbReference>
<comment type="caution">
    <text evidence="10">The sequence shown here is derived from an EMBL/GenBank/DDBJ whole genome shotgun (WGS) entry which is preliminary data.</text>
</comment>
<keyword evidence="4" id="KW-0547">Nucleotide-binding</keyword>
<evidence type="ECO:0000256" key="5">
    <source>
        <dbReference type="ARBA" id="ARBA00022821"/>
    </source>
</evidence>
<dbReference type="Gene3D" id="3.40.50.300">
    <property type="entry name" value="P-loop containing nucleotide triphosphate hydrolases"/>
    <property type="match status" value="1"/>
</dbReference>
<feature type="domain" description="NB-ARC" evidence="7">
    <location>
        <begin position="85"/>
        <end position="253"/>
    </location>
</feature>
<protein>
    <recommendedName>
        <fullName evidence="12">NB-ARC domain-containing protein</fullName>
    </recommendedName>
</protein>
<dbReference type="SUPFAM" id="SSF52540">
    <property type="entry name" value="P-loop containing nucleoside triphosphate hydrolases"/>
    <property type="match status" value="1"/>
</dbReference>
<keyword evidence="3" id="KW-0677">Repeat</keyword>
<dbReference type="InterPro" id="IPR003591">
    <property type="entry name" value="Leu-rich_rpt_typical-subtyp"/>
</dbReference>
<dbReference type="GO" id="GO:0005524">
    <property type="term" value="F:ATP binding"/>
    <property type="evidence" value="ECO:0007669"/>
    <property type="project" value="UniProtKB-KW"/>
</dbReference>
<proteinExistence type="inferred from homology"/>
<dbReference type="InterPro" id="IPR055414">
    <property type="entry name" value="LRR_R13L4/SHOC2-like"/>
</dbReference>
<evidence type="ECO:0000256" key="1">
    <source>
        <dbReference type="ARBA" id="ARBA00008894"/>
    </source>
</evidence>
<dbReference type="SUPFAM" id="SSF52058">
    <property type="entry name" value="L domain-like"/>
    <property type="match status" value="1"/>
</dbReference>
<evidence type="ECO:0000259" key="8">
    <source>
        <dbReference type="Pfam" id="PF23559"/>
    </source>
</evidence>
<dbReference type="SMART" id="SM00369">
    <property type="entry name" value="LRR_TYP"/>
    <property type="match status" value="3"/>
</dbReference>
<dbReference type="OrthoDB" id="913354at2759"/>
<dbReference type="InterPro" id="IPR002182">
    <property type="entry name" value="NB-ARC"/>
</dbReference>
<keyword evidence="11" id="KW-1185">Reference proteome</keyword>
<feature type="domain" description="Disease resistance protein winged helix" evidence="8">
    <location>
        <begin position="341"/>
        <end position="414"/>
    </location>
</feature>
<dbReference type="FunFam" id="1.10.10.10:FF:000322">
    <property type="entry name" value="Probable disease resistance protein At1g63360"/>
    <property type="match status" value="1"/>
</dbReference>
<name>A0A8X8WJ50_SALSN</name>
<gene>
    <name evidence="10" type="ORF">SASPL_141834</name>
</gene>
<evidence type="ECO:0000313" key="10">
    <source>
        <dbReference type="EMBL" id="KAG6395710.1"/>
    </source>
</evidence>
<reference evidence="10" key="1">
    <citation type="submission" date="2018-01" db="EMBL/GenBank/DDBJ databases">
        <authorList>
            <person name="Mao J.F."/>
        </authorList>
    </citation>
    <scope>NUCLEOTIDE SEQUENCE</scope>
    <source>
        <strain evidence="10">Huo1</strain>
        <tissue evidence="10">Leaf</tissue>
    </source>
</reference>
<comment type="similarity">
    <text evidence="1">Belongs to the disease resistance NB-LRR family.</text>
</comment>
<dbReference type="FunFam" id="3.40.50.300:FF:001091">
    <property type="entry name" value="Probable disease resistance protein At1g61300"/>
    <property type="match status" value="1"/>
</dbReference>
<dbReference type="AlphaFoldDB" id="A0A8X8WJ50"/>
<reference evidence="10" key="2">
    <citation type="submission" date="2020-08" db="EMBL/GenBank/DDBJ databases">
        <title>Plant Genome Project.</title>
        <authorList>
            <person name="Zhang R.-G."/>
        </authorList>
    </citation>
    <scope>NUCLEOTIDE SEQUENCE</scope>
    <source>
        <strain evidence="10">Huo1</strain>
        <tissue evidence="10">Leaf</tissue>
    </source>
</reference>
<keyword evidence="6" id="KW-0067">ATP-binding</keyword>
<evidence type="ECO:0000259" key="7">
    <source>
        <dbReference type="Pfam" id="PF00931"/>
    </source>
</evidence>
<dbReference type="InterPro" id="IPR001611">
    <property type="entry name" value="Leu-rich_rpt"/>
</dbReference>
<dbReference type="Gene3D" id="3.80.10.10">
    <property type="entry name" value="Ribonuclease Inhibitor"/>
    <property type="match status" value="2"/>
</dbReference>
<organism evidence="10">
    <name type="scientific">Salvia splendens</name>
    <name type="common">Scarlet sage</name>
    <dbReference type="NCBI Taxonomy" id="180675"/>
    <lineage>
        <taxon>Eukaryota</taxon>
        <taxon>Viridiplantae</taxon>
        <taxon>Streptophyta</taxon>
        <taxon>Embryophyta</taxon>
        <taxon>Tracheophyta</taxon>
        <taxon>Spermatophyta</taxon>
        <taxon>Magnoliopsida</taxon>
        <taxon>eudicotyledons</taxon>
        <taxon>Gunneridae</taxon>
        <taxon>Pentapetalae</taxon>
        <taxon>asterids</taxon>
        <taxon>lamiids</taxon>
        <taxon>Lamiales</taxon>
        <taxon>Lamiaceae</taxon>
        <taxon>Nepetoideae</taxon>
        <taxon>Mentheae</taxon>
        <taxon>Salviinae</taxon>
        <taxon>Salvia</taxon>
        <taxon>Salvia subgen. Calosphace</taxon>
        <taxon>core Calosphace</taxon>
    </lineage>
</organism>
<keyword evidence="2" id="KW-0433">Leucine-rich repeat</keyword>
<feature type="domain" description="Disease resistance R13L4/SHOC-2-like LRR" evidence="9">
    <location>
        <begin position="546"/>
        <end position="822"/>
    </location>
</feature>
<dbReference type="Pfam" id="PF00560">
    <property type="entry name" value="LRR_1"/>
    <property type="match status" value="1"/>
</dbReference>
<keyword evidence="5" id="KW-0611">Plant defense</keyword>
<dbReference type="PANTHER" id="PTHR36766:SF45">
    <property type="entry name" value="NB-ARC DOMAIN-CONTAINING PROTEIN"/>
    <property type="match status" value="1"/>
</dbReference>
<evidence type="ECO:0000256" key="6">
    <source>
        <dbReference type="ARBA" id="ARBA00022840"/>
    </source>
</evidence>